<dbReference type="Pfam" id="PF01757">
    <property type="entry name" value="Acyl_transf_3"/>
    <property type="match status" value="1"/>
</dbReference>
<comment type="caution">
    <text evidence="9">The sequence shown here is derived from an EMBL/GenBank/DDBJ whole genome shotgun (WGS) entry which is preliminary data.</text>
</comment>
<comment type="similarity">
    <text evidence="2">Belongs to the acyltransferase 3 family.</text>
</comment>
<keyword evidence="9" id="KW-0808">Transferase</keyword>
<evidence type="ECO:0000256" key="3">
    <source>
        <dbReference type="ARBA" id="ARBA00022475"/>
    </source>
</evidence>
<dbReference type="PANTHER" id="PTHR40074:SF2">
    <property type="entry name" value="O-ACETYLTRANSFERASE WECH"/>
    <property type="match status" value="1"/>
</dbReference>
<evidence type="ECO:0000256" key="6">
    <source>
        <dbReference type="ARBA" id="ARBA00023136"/>
    </source>
</evidence>
<dbReference type="EMBL" id="JAATLK010000001">
    <property type="protein sequence ID" value="NIZ47315.1"/>
    <property type="molecule type" value="Genomic_DNA"/>
</dbReference>
<evidence type="ECO:0000259" key="8">
    <source>
        <dbReference type="Pfam" id="PF01757"/>
    </source>
</evidence>
<dbReference type="Proteomes" id="UP000752013">
    <property type="component" value="Unassembled WGS sequence"/>
</dbReference>
<sequence length="362" mass="41780">MMVVLTHVTSGIMDSYDQTGDIPYGIIFLNALTRSAVPLFLMITGTLFLSRKSFSTASRVAKIVTPLMVWNIIYLVLLQYQSLIPVLNLLPVRELSETKYANLDVSQYLIDMTVRSVSPPYHLWYLYVLVGIYLMMPILQKIVQHLEKKDLEYGLILWIVFTLGWSTLQSLRQFIPFLPKGIDISIPLFTDLMGYVFLGYYVDQYRLMHTRGSGWRYGIGYLFISVIMLVRVIVQDVTWRLGGGIITTSFENNALYVGIQALTLFVFLYQITQRKSSIRQYTSDRFWRFIVILSQLSFVSYLSHVLILEVIQVGVVKRFSMQGFPYITILALFASMITIILSYMFAFFVSKLPKKMAYILGY</sequence>
<dbReference type="PANTHER" id="PTHR40074">
    <property type="entry name" value="O-ACETYLTRANSFERASE WECH"/>
    <property type="match status" value="1"/>
</dbReference>
<keyword evidence="5 7" id="KW-1133">Transmembrane helix</keyword>
<reference evidence="9" key="1">
    <citation type="submission" date="2020-03" db="EMBL/GenBank/DDBJ databases">
        <title>Spirochaetal bacteria isolated from arthropods constitute a novel genus Entomospira genus novum within the order Spirochaetales.</title>
        <authorList>
            <person name="Grana-Miraglia L."/>
            <person name="Sikutova S."/>
            <person name="Fingerle V."/>
            <person name="Sing A."/>
            <person name="Castillo-Ramirez S."/>
            <person name="Margos G."/>
            <person name="Rudolf I."/>
        </authorList>
    </citation>
    <scope>NUCLEOTIDE SEQUENCE</scope>
    <source>
        <strain evidence="9">BR208</strain>
    </source>
</reference>
<organism evidence="9 10">
    <name type="scientific">Entomospira nematocerorum</name>
    <dbReference type="NCBI Taxonomy" id="2719987"/>
    <lineage>
        <taxon>Bacteria</taxon>
        <taxon>Pseudomonadati</taxon>
        <taxon>Spirochaetota</taxon>
        <taxon>Spirochaetia</taxon>
        <taxon>Spirochaetales</taxon>
        <taxon>Spirochaetaceae</taxon>
        <taxon>Entomospira</taxon>
    </lineage>
</organism>
<dbReference type="AlphaFoldDB" id="A0A968GCH3"/>
<evidence type="ECO:0000256" key="4">
    <source>
        <dbReference type="ARBA" id="ARBA00022692"/>
    </source>
</evidence>
<protein>
    <submittedName>
        <fullName evidence="9">Acyltransferase family protein</fullName>
    </submittedName>
</protein>
<name>A0A968GCH3_9SPIO</name>
<dbReference type="InterPro" id="IPR002656">
    <property type="entry name" value="Acyl_transf_3_dom"/>
</dbReference>
<dbReference type="GO" id="GO:0016413">
    <property type="term" value="F:O-acetyltransferase activity"/>
    <property type="evidence" value="ECO:0007669"/>
    <property type="project" value="TreeGrafter"/>
</dbReference>
<dbReference type="GO" id="GO:0009246">
    <property type="term" value="P:enterobacterial common antigen biosynthetic process"/>
    <property type="evidence" value="ECO:0007669"/>
    <property type="project" value="TreeGrafter"/>
</dbReference>
<keyword evidence="3" id="KW-1003">Cell membrane</keyword>
<accession>A0A968GCH3</accession>
<proteinExistence type="inferred from homology"/>
<feature type="transmembrane region" description="Helical" evidence="7">
    <location>
        <begin position="121"/>
        <end position="139"/>
    </location>
</feature>
<feature type="transmembrane region" description="Helical" evidence="7">
    <location>
        <begin position="214"/>
        <end position="234"/>
    </location>
</feature>
<feature type="transmembrane region" description="Helical" evidence="7">
    <location>
        <begin position="286"/>
        <end position="307"/>
    </location>
</feature>
<evidence type="ECO:0000313" key="9">
    <source>
        <dbReference type="EMBL" id="NIZ47315.1"/>
    </source>
</evidence>
<keyword evidence="6 7" id="KW-0472">Membrane</keyword>
<evidence type="ECO:0000256" key="1">
    <source>
        <dbReference type="ARBA" id="ARBA00004651"/>
    </source>
</evidence>
<evidence type="ECO:0000256" key="5">
    <source>
        <dbReference type="ARBA" id="ARBA00022989"/>
    </source>
</evidence>
<feature type="transmembrane region" description="Helical" evidence="7">
    <location>
        <begin position="151"/>
        <end position="172"/>
    </location>
</feature>
<feature type="transmembrane region" description="Helical" evidence="7">
    <location>
        <begin position="22"/>
        <end position="48"/>
    </location>
</feature>
<gene>
    <name evidence="9" type="ORF">HCT46_05230</name>
</gene>
<evidence type="ECO:0000256" key="2">
    <source>
        <dbReference type="ARBA" id="ARBA00007400"/>
    </source>
</evidence>
<keyword evidence="9" id="KW-0012">Acyltransferase</keyword>
<evidence type="ECO:0000256" key="7">
    <source>
        <dbReference type="SAM" id="Phobius"/>
    </source>
</evidence>
<feature type="transmembrane region" description="Helical" evidence="7">
    <location>
        <begin position="254"/>
        <end position="271"/>
    </location>
</feature>
<feature type="transmembrane region" description="Helical" evidence="7">
    <location>
        <begin position="327"/>
        <end position="349"/>
    </location>
</feature>
<feature type="domain" description="Acyltransferase 3" evidence="8">
    <location>
        <begin position="1"/>
        <end position="343"/>
    </location>
</feature>
<comment type="subcellular location">
    <subcellularLocation>
        <location evidence="1">Cell membrane</location>
        <topology evidence="1">Multi-pass membrane protein</topology>
    </subcellularLocation>
</comment>
<keyword evidence="4 7" id="KW-0812">Transmembrane</keyword>
<keyword evidence="10" id="KW-1185">Reference proteome</keyword>
<feature type="transmembrane region" description="Helical" evidence="7">
    <location>
        <begin position="184"/>
        <end position="202"/>
    </location>
</feature>
<evidence type="ECO:0000313" key="10">
    <source>
        <dbReference type="Proteomes" id="UP000752013"/>
    </source>
</evidence>
<dbReference type="GO" id="GO:0005886">
    <property type="term" value="C:plasma membrane"/>
    <property type="evidence" value="ECO:0007669"/>
    <property type="project" value="UniProtKB-SubCell"/>
</dbReference>